<dbReference type="CDD" id="cd05356">
    <property type="entry name" value="17beta-HSD1_like_SDR_c"/>
    <property type="match status" value="1"/>
</dbReference>
<organism evidence="7 8">
    <name type="scientific">Dinothrombium tinctorium</name>
    <dbReference type="NCBI Taxonomy" id="1965070"/>
    <lineage>
        <taxon>Eukaryota</taxon>
        <taxon>Metazoa</taxon>
        <taxon>Ecdysozoa</taxon>
        <taxon>Arthropoda</taxon>
        <taxon>Chelicerata</taxon>
        <taxon>Arachnida</taxon>
        <taxon>Acari</taxon>
        <taxon>Acariformes</taxon>
        <taxon>Trombidiformes</taxon>
        <taxon>Prostigmata</taxon>
        <taxon>Anystina</taxon>
        <taxon>Parasitengona</taxon>
        <taxon>Trombidioidea</taxon>
        <taxon>Trombidiidae</taxon>
        <taxon>Dinothrombium</taxon>
    </lineage>
</organism>
<dbReference type="PRINTS" id="PR00081">
    <property type="entry name" value="GDHRDH"/>
</dbReference>
<feature type="transmembrane region" description="Helical" evidence="5">
    <location>
        <begin position="198"/>
        <end position="219"/>
    </location>
</feature>
<dbReference type="PRINTS" id="PR00080">
    <property type="entry name" value="SDRFAMILY"/>
</dbReference>
<dbReference type="PANTHER" id="PTHR44889:SF1">
    <property type="entry name" value="INACTIVE HYDROXYSTEROID DEHYDROGENASE-LIKE PROTEIN 1"/>
    <property type="match status" value="1"/>
</dbReference>
<keyword evidence="2" id="KW-0521">NADP</keyword>
<dbReference type="Pfam" id="PF00106">
    <property type="entry name" value="adh_short"/>
    <property type="match status" value="1"/>
</dbReference>
<keyword evidence="3" id="KW-0496">Mitochondrion</keyword>
<feature type="transmembrane region" description="Helical" evidence="5">
    <location>
        <begin position="291"/>
        <end position="313"/>
    </location>
</feature>
<dbReference type="SUPFAM" id="SSF51735">
    <property type="entry name" value="NAD(P)-binding Rossmann-fold domains"/>
    <property type="match status" value="1"/>
</dbReference>
<sequence length="328" mass="37264">MDATNKIKEYLNPYLHILILTVGALVSFAVVLIVVFEIFKGIRVFIWSRILKVDLISRYGEYVIVTGATDGIGIEFAKQFAQRGHSIVIFGRNANKLSAAKSLISRYLYPGKKIISIQADFNEIYDNNIYQKIENQLLEIKGKTGILVNNAGVFLKKPDLYLNLDEDEVFANVKVNIIAVLMMTRIVLPFMVSNRKGLIINVSSLAAFSVLPSFGVYGASKKFVEYFSKSIEYEYKRYNIDVQTLVPAYIITKMVGWSNHLNKPSVLYPSAEVYVKSAIATITRSNHTTGYWLHGLFYTLNSLFVPSWVYTLLTHRYNRYLNTSSKTL</sequence>
<evidence type="ECO:0000256" key="3">
    <source>
        <dbReference type="ARBA" id="ARBA00023128"/>
    </source>
</evidence>
<dbReference type="AlphaFoldDB" id="A0A3S3P503"/>
<evidence type="ECO:0000313" key="7">
    <source>
        <dbReference type="EMBL" id="RWS15046.1"/>
    </source>
</evidence>
<dbReference type="STRING" id="1965070.A0A3S3P503"/>
<comment type="caution">
    <text evidence="7">The sequence shown here is derived from an EMBL/GenBank/DDBJ whole genome shotgun (WGS) entry which is preliminary data.</text>
</comment>
<comment type="similarity">
    <text evidence="4">Belongs to the short-chain dehydrogenases/reductases (SDR) family. 17-beta-HSD 3 subfamily.</text>
</comment>
<reference evidence="7 8" key="1">
    <citation type="journal article" date="2018" name="Gigascience">
        <title>Genomes of trombidid mites reveal novel predicted allergens and laterally-transferred genes associated with secondary metabolism.</title>
        <authorList>
            <person name="Dong X."/>
            <person name="Chaisiri K."/>
            <person name="Xia D."/>
            <person name="Armstrong S.D."/>
            <person name="Fang Y."/>
            <person name="Donnelly M.J."/>
            <person name="Kadowaki T."/>
            <person name="McGarry J.W."/>
            <person name="Darby A.C."/>
            <person name="Makepeace B.L."/>
        </authorList>
    </citation>
    <scope>NUCLEOTIDE SEQUENCE [LARGE SCALE GENOMIC DNA]</scope>
    <source>
        <strain evidence="7">UoL-WK</strain>
    </source>
</reference>
<feature type="transmembrane region" description="Helical" evidence="5">
    <location>
        <begin position="14"/>
        <end position="39"/>
    </location>
</feature>
<evidence type="ECO:0000313" key="8">
    <source>
        <dbReference type="Proteomes" id="UP000285301"/>
    </source>
</evidence>
<keyword evidence="8" id="KW-1185">Reference proteome</keyword>
<dbReference type="PIRSF" id="PIRSF000126">
    <property type="entry name" value="11-beta-HSD1"/>
    <property type="match status" value="1"/>
</dbReference>
<accession>A0A3S3P503</accession>
<evidence type="ECO:0000256" key="1">
    <source>
        <dbReference type="ARBA" id="ARBA00004173"/>
    </source>
</evidence>
<dbReference type="InterPro" id="IPR036291">
    <property type="entry name" value="NAD(P)-bd_dom_sf"/>
</dbReference>
<comment type="subcellular location">
    <subcellularLocation>
        <location evidence="1">Mitochondrion</location>
    </subcellularLocation>
</comment>
<dbReference type="InterPro" id="IPR052149">
    <property type="entry name" value="17-beta-HSD3-like"/>
</dbReference>
<dbReference type="InterPro" id="IPR002347">
    <property type="entry name" value="SDR_fam"/>
</dbReference>
<gene>
    <name evidence="7" type="ORF">B4U79_08962</name>
    <name evidence="6" type="ORF">B4U79_15605</name>
</gene>
<evidence type="ECO:0000256" key="5">
    <source>
        <dbReference type="SAM" id="Phobius"/>
    </source>
</evidence>
<dbReference type="EMBL" id="NCKU01000560">
    <property type="protein sequence ID" value="RWS15046.1"/>
    <property type="molecule type" value="Genomic_DNA"/>
</dbReference>
<evidence type="ECO:0000256" key="2">
    <source>
        <dbReference type="ARBA" id="ARBA00022857"/>
    </source>
</evidence>
<keyword evidence="5" id="KW-0472">Membrane</keyword>
<protein>
    <submittedName>
        <fullName evidence="7">Hydroxysteroid dehydrogenase-like protein 3</fullName>
    </submittedName>
</protein>
<keyword evidence="5" id="KW-1133">Transmembrane helix</keyword>
<name>A0A3S3P503_9ACAR</name>
<dbReference type="PANTHER" id="PTHR44889">
    <property type="entry name" value="INACTIVE HYDROXYSTEROID DEHYDROGENASE-LIKE PROTEIN 1"/>
    <property type="match status" value="1"/>
</dbReference>
<proteinExistence type="inferred from homology"/>
<keyword evidence="5" id="KW-0812">Transmembrane</keyword>
<dbReference type="Gene3D" id="3.40.50.720">
    <property type="entry name" value="NAD(P)-binding Rossmann-like Domain"/>
    <property type="match status" value="1"/>
</dbReference>
<dbReference type="Proteomes" id="UP000285301">
    <property type="component" value="Unassembled WGS sequence"/>
</dbReference>
<evidence type="ECO:0000256" key="4">
    <source>
        <dbReference type="ARBA" id="ARBA00038261"/>
    </source>
</evidence>
<dbReference type="EMBL" id="NCKU01000570">
    <property type="protein sequence ID" value="RWS15001.1"/>
    <property type="molecule type" value="Genomic_DNA"/>
</dbReference>
<evidence type="ECO:0000313" key="6">
    <source>
        <dbReference type="EMBL" id="RWS15001.1"/>
    </source>
</evidence>
<dbReference type="OrthoDB" id="5545019at2759"/>
<reference evidence="7" key="2">
    <citation type="submission" date="2018-11" db="EMBL/GenBank/DDBJ databases">
        <title>Trombidioid mite genomics.</title>
        <authorList>
            <person name="Dong X."/>
        </authorList>
    </citation>
    <scope>NUCLEOTIDE SEQUENCE</scope>
    <source>
        <strain evidence="7">UoL-WK</strain>
    </source>
</reference>
<dbReference type="GO" id="GO:0005739">
    <property type="term" value="C:mitochondrion"/>
    <property type="evidence" value="ECO:0007669"/>
    <property type="project" value="UniProtKB-SubCell"/>
</dbReference>